<dbReference type="PANTHER" id="PTHR23084">
    <property type="entry name" value="PHOSPHATIDYLINOSITOL-4-PHOSPHATE 5-KINASE RELATED"/>
    <property type="match status" value="1"/>
</dbReference>
<dbReference type="InterPro" id="IPR003409">
    <property type="entry name" value="MORN"/>
</dbReference>
<name>G3WCP0_SARHA</name>
<dbReference type="Proteomes" id="UP000007648">
    <property type="component" value="Unassembled WGS sequence"/>
</dbReference>
<dbReference type="InParanoid" id="G3WCP0"/>
<feature type="region of interest" description="Disordered" evidence="2">
    <location>
        <begin position="376"/>
        <end position="436"/>
    </location>
</feature>
<dbReference type="Ensembl" id="ENSSHAT00000013303.2">
    <property type="protein sequence ID" value="ENSSHAP00000013195.2"/>
    <property type="gene ID" value="ENSSHAG00000011280.2"/>
</dbReference>
<dbReference type="Pfam" id="PF02493">
    <property type="entry name" value="MORN"/>
    <property type="match status" value="8"/>
</dbReference>
<feature type="compositionally biased region" description="Basic and acidic residues" evidence="2">
    <location>
        <begin position="402"/>
        <end position="414"/>
    </location>
</feature>
<reference evidence="3" key="2">
    <citation type="submission" date="2025-08" db="UniProtKB">
        <authorList>
            <consortium name="Ensembl"/>
        </authorList>
    </citation>
    <scope>IDENTIFICATION</scope>
</reference>
<dbReference type="GeneTree" id="ENSGT00940000161806"/>
<protein>
    <submittedName>
        <fullName evidence="3">MORN repeat containing 1</fullName>
    </submittedName>
</protein>
<dbReference type="AlphaFoldDB" id="G3WCP0"/>
<dbReference type="eggNOG" id="KOG0231">
    <property type="taxonomic scope" value="Eukaryota"/>
</dbReference>
<accession>G3WCP0</accession>
<proteinExistence type="predicted"/>
<evidence type="ECO:0000313" key="3">
    <source>
        <dbReference type="Ensembl" id="ENSSHAP00000013195.2"/>
    </source>
</evidence>
<organism evidence="3 4">
    <name type="scientific">Sarcophilus harrisii</name>
    <name type="common">Tasmanian devil</name>
    <name type="synonym">Sarcophilus laniarius</name>
    <dbReference type="NCBI Taxonomy" id="9305"/>
    <lineage>
        <taxon>Eukaryota</taxon>
        <taxon>Metazoa</taxon>
        <taxon>Chordata</taxon>
        <taxon>Craniata</taxon>
        <taxon>Vertebrata</taxon>
        <taxon>Euteleostomi</taxon>
        <taxon>Mammalia</taxon>
        <taxon>Metatheria</taxon>
        <taxon>Dasyuromorphia</taxon>
        <taxon>Dasyuridae</taxon>
        <taxon>Sarcophilus</taxon>
    </lineage>
</organism>
<dbReference type="SMART" id="SM00698">
    <property type="entry name" value="MORN"/>
    <property type="match status" value="7"/>
</dbReference>
<dbReference type="FunCoup" id="G3WCP0">
    <property type="interactions" value="97"/>
</dbReference>
<feature type="compositionally biased region" description="Polar residues" evidence="2">
    <location>
        <begin position="335"/>
        <end position="349"/>
    </location>
</feature>
<reference evidence="3" key="3">
    <citation type="submission" date="2025-09" db="UniProtKB">
        <authorList>
            <consortium name="Ensembl"/>
        </authorList>
    </citation>
    <scope>IDENTIFICATION</scope>
</reference>
<dbReference type="PANTHER" id="PTHR23084:SF263">
    <property type="entry name" value="MORN REPEAT-CONTAINING PROTEIN 1"/>
    <property type="match status" value="1"/>
</dbReference>
<evidence type="ECO:0000256" key="1">
    <source>
        <dbReference type="ARBA" id="ARBA00022737"/>
    </source>
</evidence>
<dbReference type="STRING" id="9305.ENSSHAP00000013195"/>
<keyword evidence="1" id="KW-0677">Repeat</keyword>
<sequence length="479" mass="53610">MRRMVRDGYGHYLYPNTFFRYEGEWKDGKKHGHGKLLFKDGSYYDGEFVDGEIIGMGQRYWSSSGNIYSGQFVLGELHGHGVMIYKEGGKYEGEFYQGMREGHGSLTDKNGQVYQGAFHENKKHGVGQMVFNNGDSYEGDWILDQRQGHGVMHYADGSIYKGQWRNNVFNGQGLMIHCSGIIYDGLWINGYPATQASKIVILGPTVIKMVQGSSITLKVQLQTDDGEVVRSESGRALKIWAGVRYVQLSAFSNLSFFKVTGDAEVKPIQTPFGFECIAYPLTLPASGEPEMGSSKSEHPEDDLCFQKEDLEPESLLESLLYRAKDDPDDQDEESQLTSSPGNQTFSSPHYQQVNHGYAEFHNVSLAAPPPEYHPIMFLDSIPNKNEDQQPQDAECLDNTGNPEKRSPQSRDKSPPRQKGPWLNQPPSPTDGSSSMAYPGEYVIMVQEITTPPFLGKTLPTAFAHLKVLPREKQPPPEDP</sequence>
<evidence type="ECO:0000313" key="4">
    <source>
        <dbReference type="Proteomes" id="UP000007648"/>
    </source>
</evidence>
<reference evidence="3 4" key="1">
    <citation type="journal article" date="2011" name="Proc. Natl. Acad. Sci. U.S.A.">
        <title>Genetic diversity and population structure of the endangered marsupial Sarcophilus harrisii (Tasmanian devil).</title>
        <authorList>
            <person name="Miller W."/>
            <person name="Hayes V.M."/>
            <person name="Ratan A."/>
            <person name="Petersen D.C."/>
            <person name="Wittekindt N.E."/>
            <person name="Miller J."/>
            <person name="Walenz B."/>
            <person name="Knight J."/>
            <person name="Qi J."/>
            <person name="Zhao F."/>
            <person name="Wang Q."/>
            <person name="Bedoya-Reina O.C."/>
            <person name="Katiyar N."/>
            <person name="Tomsho L.P."/>
            <person name="Kasson L.M."/>
            <person name="Hardie R.A."/>
            <person name="Woodbridge P."/>
            <person name="Tindall E.A."/>
            <person name="Bertelsen M.F."/>
            <person name="Dixon D."/>
            <person name="Pyecroft S."/>
            <person name="Helgen K.M."/>
            <person name="Lesk A.M."/>
            <person name="Pringle T.H."/>
            <person name="Patterson N."/>
            <person name="Zhang Y."/>
            <person name="Kreiss A."/>
            <person name="Woods G.M."/>
            <person name="Jones M.E."/>
            <person name="Schuster S.C."/>
        </authorList>
    </citation>
    <scope>NUCLEOTIDE SEQUENCE [LARGE SCALE GENOMIC DNA]</scope>
</reference>
<dbReference type="HOGENOM" id="CLU_031327_0_0_1"/>
<feature type="region of interest" description="Disordered" evidence="2">
    <location>
        <begin position="325"/>
        <end position="349"/>
    </location>
</feature>
<keyword evidence="4" id="KW-1185">Reference proteome</keyword>
<dbReference type="SUPFAM" id="SSF82185">
    <property type="entry name" value="Histone H3 K4-specific methyltransferase SET7/9 N-terminal domain"/>
    <property type="match status" value="2"/>
</dbReference>
<dbReference type="Gene3D" id="2.20.110.10">
    <property type="entry name" value="Histone H3 K4-specific methyltransferase SET7/9 N-terminal domain"/>
    <property type="match status" value="4"/>
</dbReference>
<evidence type="ECO:0000256" key="2">
    <source>
        <dbReference type="SAM" id="MobiDB-lite"/>
    </source>
</evidence>
<gene>
    <name evidence="3" type="primary">MORN1</name>
</gene>